<evidence type="ECO:0000256" key="4">
    <source>
        <dbReference type="ARBA" id="ARBA00022801"/>
    </source>
</evidence>
<dbReference type="PANTHER" id="PTHR10342:SF264">
    <property type="entry name" value="MIP05773P-RELATED"/>
    <property type="match status" value="1"/>
</dbReference>
<evidence type="ECO:0000256" key="3">
    <source>
        <dbReference type="ARBA" id="ARBA00022723"/>
    </source>
</evidence>
<dbReference type="SUPFAM" id="SSF53649">
    <property type="entry name" value="Alkaline phosphatase-like"/>
    <property type="match status" value="1"/>
</dbReference>
<keyword evidence="6" id="KW-0325">Glycoprotein</keyword>
<dbReference type="GO" id="GO:0046872">
    <property type="term" value="F:metal ion binding"/>
    <property type="evidence" value="ECO:0007669"/>
    <property type="project" value="UniProtKB-KW"/>
</dbReference>
<dbReference type="STRING" id="151549.A0A4C1WC50"/>
<comment type="caution">
    <text evidence="8">The sequence shown here is derived from an EMBL/GenBank/DDBJ whole genome shotgun (WGS) entry which is preliminary data.</text>
</comment>
<protein>
    <submittedName>
        <fullName evidence="8">Arylsulfatase B</fullName>
    </submittedName>
</protein>
<sequence length="600" mass="67699">MDDRMPRACVLWMFLTATITKTSQDQRPNIVFIIADDLITNSLSPLAFVFPHPRIPNFLLHPPLLWLSSSSPPNTASSLSKPTNMTDKINVSLLGWDDVSFHGSAQVLTPNIDLLAYSGAALQRYYTHSQCSPSRAAMLTGKYAHRLGLQGYPIVESEDRGIPLNEKLLPQYLKELGYATHLVGKWHVGHSREAYLPTSRGFDSHFGHRGGFIDYYEYISEETWTTGKVAGFDLYRNSTPAWDVEGYITDIYTEEAARVITSHNKDKPLFLVLSHAAPHAGNDGARLQAPPDVVRGMRHVDLGERRLFAAMVKKLDDSVGQVTETLEKMDMLNNTIIVFVSDNGGMTLSIAQNWGFNWPLRGLKMSPFEGGTRVVGLIWSNAMSFTKNVWEGRMHCVDWLPTLLKAAGGEEVSGIDGLNLWDSITNGERPRRNEHFEIDDYTGYSAVVSGDYKLIIGQPILSHSQHDYGDELRGVIADKVPSYEETLRNSVMYSVLKKIGKPLDMQSVLSKRRRLTVQCGSSGNTNVTCQPTEDKMCLYDIERDPCERNDLSTDLPEVANRLYRMVKEEWDKRIPRTVPMFRDPDSRPSINNYTWTNWKD</sequence>
<dbReference type="EMBL" id="BGZK01000516">
    <property type="protein sequence ID" value="GBP48052.1"/>
    <property type="molecule type" value="Genomic_DNA"/>
</dbReference>
<dbReference type="Pfam" id="PF00884">
    <property type="entry name" value="Sulfatase"/>
    <property type="match status" value="1"/>
</dbReference>
<dbReference type="PROSITE" id="PS00149">
    <property type="entry name" value="SULFATASE_2"/>
    <property type="match status" value="1"/>
</dbReference>
<organism evidence="8 9">
    <name type="scientific">Eumeta variegata</name>
    <name type="common">Bagworm moth</name>
    <name type="synonym">Eumeta japonica</name>
    <dbReference type="NCBI Taxonomy" id="151549"/>
    <lineage>
        <taxon>Eukaryota</taxon>
        <taxon>Metazoa</taxon>
        <taxon>Ecdysozoa</taxon>
        <taxon>Arthropoda</taxon>
        <taxon>Hexapoda</taxon>
        <taxon>Insecta</taxon>
        <taxon>Pterygota</taxon>
        <taxon>Neoptera</taxon>
        <taxon>Endopterygota</taxon>
        <taxon>Lepidoptera</taxon>
        <taxon>Glossata</taxon>
        <taxon>Ditrysia</taxon>
        <taxon>Tineoidea</taxon>
        <taxon>Psychidae</taxon>
        <taxon>Oiketicinae</taxon>
        <taxon>Eumeta</taxon>
    </lineage>
</organism>
<dbReference type="GO" id="GO:0008484">
    <property type="term" value="F:sulfuric ester hydrolase activity"/>
    <property type="evidence" value="ECO:0007669"/>
    <property type="project" value="InterPro"/>
</dbReference>
<evidence type="ECO:0000256" key="5">
    <source>
        <dbReference type="ARBA" id="ARBA00022837"/>
    </source>
</evidence>
<dbReference type="OrthoDB" id="103349at2759"/>
<dbReference type="AlphaFoldDB" id="A0A4C1WC50"/>
<evidence type="ECO:0000313" key="8">
    <source>
        <dbReference type="EMBL" id="GBP48052.1"/>
    </source>
</evidence>
<evidence type="ECO:0000259" key="7">
    <source>
        <dbReference type="Pfam" id="PF00884"/>
    </source>
</evidence>
<reference evidence="8 9" key="1">
    <citation type="journal article" date="2019" name="Commun. Biol.">
        <title>The bagworm genome reveals a unique fibroin gene that provides high tensile strength.</title>
        <authorList>
            <person name="Kono N."/>
            <person name="Nakamura H."/>
            <person name="Ohtoshi R."/>
            <person name="Tomita M."/>
            <person name="Numata K."/>
            <person name="Arakawa K."/>
        </authorList>
    </citation>
    <scope>NUCLEOTIDE SEQUENCE [LARGE SCALE GENOMIC DNA]</scope>
</reference>
<accession>A0A4C1WC50</accession>
<proteinExistence type="inferred from homology"/>
<dbReference type="Proteomes" id="UP000299102">
    <property type="component" value="Unassembled WGS sequence"/>
</dbReference>
<gene>
    <name evidence="8" type="primary">Arsb</name>
    <name evidence="8" type="ORF">EVAR_85664_1</name>
</gene>
<dbReference type="PANTHER" id="PTHR10342">
    <property type="entry name" value="ARYLSULFATASE"/>
    <property type="match status" value="1"/>
</dbReference>
<dbReference type="InterPro" id="IPR017850">
    <property type="entry name" value="Alkaline_phosphatase_core_sf"/>
</dbReference>
<dbReference type="InterPro" id="IPR024607">
    <property type="entry name" value="Sulfatase_CS"/>
</dbReference>
<dbReference type="Gene3D" id="3.30.1120.10">
    <property type="match status" value="2"/>
</dbReference>
<comment type="similarity">
    <text evidence="2">Belongs to the sulfatase family.</text>
</comment>
<evidence type="ECO:0000313" key="9">
    <source>
        <dbReference type="Proteomes" id="UP000299102"/>
    </source>
</evidence>
<keyword evidence="3" id="KW-0479">Metal-binding</keyword>
<keyword evidence="5" id="KW-0106">Calcium</keyword>
<evidence type="ECO:0000256" key="2">
    <source>
        <dbReference type="ARBA" id="ARBA00008779"/>
    </source>
</evidence>
<dbReference type="CDD" id="cd16029">
    <property type="entry name" value="4-S"/>
    <property type="match status" value="1"/>
</dbReference>
<feature type="domain" description="Sulfatase N-terminal" evidence="7">
    <location>
        <begin position="94"/>
        <end position="408"/>
    </location>
</feature>
<dbReference type="InterPro" id="IPR047115">
    <property type="entry name" value="ARSB"/>
</dbReference>
<evidence type="ECO:0000256" key="1">
    <source>
        <dbReference type="ARBA" id="ARBA00001913"/>
    </source>
</evidence>
<comment type="cofactor">
    <cofactor evidence="1">
        <name>Ca(2+)</name>
        <dbReference type="ChEBI" id="CHEBI:29108"/>
    </cofactor>
</comment>
<dbReference type="Gene3D" id="3.40.720.10">
    <property type="entry name" value="Alkaline Phosphatase, subunit A"/>
    <property type="match status" value="1"/>
</dbReference>
<keyword evidence="4" id="KW-0378">Hydrolase</keyword>
<evidence type="ECO:0000256" key="6">
    <source>
        <dbReference type="ARBA" id="ARBA00023180"/>
    </source>
</evidence>
<name>A0A4C1WC50_EUMVA</name>
<keyword evidence="9" id="KW-1185">Reference proteome</keyword>
<dbReference type="InterPro" id="IPR000917">
    <property type="entry name" value="Sulfatase_N"/>
</dbReference>